<feature type="signal peptide" evidence="2">
    <location>
        <begin position="1"/>
        <end position="22"/>
    </location>
</feature>
<reference evidence="3 4" key="1">
    <citation type="submission" date="2019-11" db="EMBL/GenBank/DDBJ databases">
        <title>Type strains purchased from KCTC, JCM and DSMZ.</title>
        <authorList>
            <person name="Lu H."/>
        </authorList>
    </citation>
    <scope>NUCLEOTIDE SEQUENCE [LARGE SCALE GENOMIC DNA]</scope>
    <source>
        <strain evidence="3 4">KCTC 22382</strain>
    </source>
</reference>
<evidence type="ECO:0000313" key="3">
    <source>
        <dbReference type="EMBL" id="MTV41724.1"/>
    </source>
</evidence>
<gene>
    <name evidence="3" type="primary">pilP</name>
    <name evidence="3" type="ORF">GM676_29655</name>
</gene>
<name>A0A6L6PSB2_9BURK</name>
<evidence type="ECO:0000256" key="1">
    <source>
        <dbReference type="SAM" id="MobiDB-lite"/>
    </source>
</evidence>
<evidence type="ECO:0000313" key="4">
    <source>
        <dbReference type="Proteomes" id="UP000475582"/>
    </source>
</evidence>
<evidence type="ECO:0000256" key="2">
    <source>
        <dbReference type="SAM" id="SignalP"/>
    </source>
</evidence>
<accession>A0A6L6PSB2</accession>
<dbReference type="NCBIfam" id="TIGR03021">
    <property type="entry name" value="pilP_fam"/>
    <property type="match status" value="1"/>
</dbReference>
<sequence length="168" mass="17354">MRNNTIHAIFLATLLAGGAACADPTADQLTRIEGETLLLKARERQLDVQASILSKQNDIAARQSAVDQLARNAAAGDPVVLGMEGLGRTMVATVQLGDGAVLDVQAGDLLPNGMRVVSVAPRSVIVQKGKARVRLAQQAPRPAAAATPVPPPPGMVPPLPLAPKGALR</sequence>
<comment type="caution">
    <text evidence="3">The sequence shown here is derived from an EMBL/GenBank/DDBJ whole genome shotgun (WGS) entry which is preliminary data.</text>
</comment>
<dbReference type="AlphaFoldDB" id="A0A6L6PSB2"/>
<proteinExistence type="predicted"/>
<dbReference type="Proteomes" id="UP000475582">
    <property type="component" value="Unassembled WGS sequence"/>
</dbReference>
<feature type="compositionally biased region" description="Low complexity" evidence="1">
    <location>
        <begin position="137"/>
        <end position="147"/>
    </location>
</feature>
<dbReference type="EMBL" id="WNKY01000067">
    <property type="protein sequence ID" value="MTV41724.1"/>
    <property type="molecule type" value="Genomic_DNA"/>
</dbReference>
<dbReference type="OrthoDB" id="6464558at2"/>
<feature type="region of interest" description="Disordered" evidence="1">
    <location>
        <begin position="137"/>
        <end position="168"/>
    </location>
</feature>
<dbReference type="PROSITE" id="PS51257">
    <property type="entry name" value="PROKAR_LIPOPROTEIN"/>
    <property type="match status" value="1"/>
</dbReference>
<dbReference type="InterPro" id="IPR022753">
    <property type="entry name" value="T4SS_pilus_biogen_PilP"/>
</dbReference>
<organism evidence="3 4">
    <name type="scientific">Duganella radicis</name>
    <dbReference type="NCBI Taxonomy" id="551988"/>
    <lineage>
        <taxon>Bacteria</taxon>
        <taxon>Pseudomonadati</taxon>
        <taxon>Pseudomonadota</taxon>
        <taxon>Betaproteobacteria</taxon>
        <taxon>Burkholderiales</taxon>
        <taxon>Oxalobacteraceae</taxon>
        <taxon>Telluria group</taxon>
        <taxon>Duganella</taxon>
    </lineage>
</organism>
<dbReference type="RefSeq" id="WP_155468094.1">
    <property type="nucleotide sequence ID" value="NZ_WNKY01000067.1"/>
</dbReference>
<keyword evidence="2" id="KW-0732">Signal</keyword>
<protein>
    <submittedName>
        <fullName evidence="3">Type IV pilus biogenesis protein PilP</fullName>
    </submittedName>
</protein>
<feature type="chain" id="PRO_5027013620" evidence="2">
    <location>
        <begin position="23"/>
        <end position="168"/>
    </location>
</feature>
<feature type="compositionally biased region" description="Pro residues" evidence="1">
    <location>
        <begin position="148"/>
        <end position="161"/>
    </location>
</feature>
<keyword evidence="4" id="KW-1185">Reference proteome</keyword>